<evidence type="ECO:0000256" key="5">
    <source>
        <dbReference type="ARBA" id="ARBA00022840"/>
    </source>
</evidence>
<dbReference type="SUPFAM" id="SSF48163">
    <property type="entry name" value="An anticodon-binding domain of class I aminoacyl-tRNA synthetases"/>
    <property type="match status" value="1"/>
</dbReference>
<dbReference type="InterPro" id="IPR049940">
    <property type="entry name" value="GluQ/Sye"/>
</dbReference>
<sequence length="525" mass="60703">MKKVYKNIKNYDRIEYKSKNQERMREMEKKIRTRIAPSPTGDPHVGTAYIALFNLAFANHNGGDFILRIEDTDQNRYTEGSEQMIFDALHWLGLDYAEGPDVGGDYGSYRQSERFDLYVKYAKELVEKGGAYYCFCTSDRLDNLRERQKAMGKAPGYDGHCRSLTKEEIEAKLAAGEPYVIRLKMPYEGETVIHDRLRGDIVFENNKIDDQVLLKADGFPTYHLANVVDDHLMGITHVIRAEEWIPSTPKHIQLYKAFGWEAPEFIHMPLLRNSDRTKISKRKNPVSLIWYKEEGYIKEGIINFLGLMGYSYGENQEIFSLQEFIDNFNIDKVSLGGPVFDLVKLGWVNNHQMRLKDLEELTKLAVPFFEREGYIANFETYKKIVAIQRESAQTLKQLAQESKTFFEDEYELPVVTEDMNKKERKSVEKLHASLEDEVGKKSIALFLEKLNAWKQEQFTAEEAKDLLHSLLDELQEGPGKVFMPLRAVMTGQARGADLYNVLYVIGKERAIKRIHTMLDKKGIQL</sequence>
<dbReference type="InterPro" id="IPR008925">
    <property type="entry name" value="aa_tRNA-synth_I_cd-bd_sf"/>
</dbReference>
<dbReference type="Gene3D" id="1.10.10.350">
    <property type="match status" value="1"/>
</dbReference>
<evidence type="ECO:0000256" key="1">
    <source>
        <dbReference type="ARBA" id="ARBA00007894"/>
    </source>
</evidence>
<dbReference type="Proteomes" id="UP000070617">
    <property type="component" value="Unassembled WGS sequence"/>
</dbReference>
<dbReference type="GO" id="GO:0008270">
    <property type="term" value="F:zinc ion binding"/>
    <property type="evidence" value="ECO:0007669"/>
    <property type="project" value="InterPro"/>
</dbReference>
<name>A0A133NGG4_9FUSO</name>
<dbReference type="SUPFAM" id="SSF52374">
    <property type="entry name" value="Nucleotidylyl transferase"/>
    <property type="match status" value="1"/>
</dbReference>
<dbReference type="InterPro" id="IPR020752">
    <property type="entry name" value="Glu-tRNA-synth_I_codon-bd_sub1"/>
</dbReference>
<dbReference type="FunFam" id="3.40.50.620:FF:000045">
    <property type="entry name" value="Glutamate--tRNA ligase, mitochondrial"/>
    <property type="match status" value="1"/>
</dbReference>
<comment type="subcellular location">
    <subcellularLocation>
        <location evidence="8">Cytoplasm</location>
    </subcellularLocation>
</comment>
<dbReference type="GO" id="GO:0005524">
    <property type="term" value="F:ATP binding"/>
    <property type="evidence" value="ECO:0007669"/>
    <property type="project" value="UniProtKB-UniRule"/>
</dbReference>
<dbReference type="PANTHER" id="PTHR43311:SF2">
    <property type="entry name" value="GLUTAMATE--TRNA LIGASE, MITOCHONDRIAL-RELATED"/>
    <property type="match status" value="1"/>
</dbReference>
<keyword evidence="7 8" id="KW-0030">Aminoacyl-tRNA synthetase</keyword>
<evidence type="ECO:0000256" key="4">
    <source>
        <dbReference type="ARBA" id="ARBA00022741"/>
    </source>
</evidence>
<dbReference type="PROSITE" id="PS00178">
    <property type="entry name" value="AA_TRNA_LIGASE_I"/>
    <property type="match status" value="1"/>
</dbReference>
<dbReference type="AlphaFoldDB" id="A0A133NGG4"/>
<keyword evidence="4 8" id="KW-0547">Nucleotide-binding</keyword>
<feature type="binding site" evidence="8">
    <location>
        <position position="281"/>
    </location>
    <ligand>
        <name>ATP</name>
        <dbReference type="ChEBI" id="CHEBI:30616"/>
    </ligand>
</feature>
<gene>
    <name evidence="8" type="primary">gltX</name>
    <name evidence="11" type="ORF">HMPREF3206_00746</name>
</gene>
<feature type="domain" description="Aminoacyl-tRNA synthetase class I anticodon-binding" evidence="10">
    <location>
        <begin position="360"/>
        <end position="516"/>
    </location>
</feature>
<evidence type="ECO:0000256" key="8">
    <source>
        <dbReference type="HAMAP-Rule" id="MF_00022"/>
    </source>
</evidence>
<evidence type="ECO:0000259" key="9">
    <source>
        <dbReference type="Pfam" id="PF00749"/>
    </source>
</evidence>
<feature type="short sequence motif" description="'KMSKS' region" evidence="8">
    <location>
        <begin position="278"/>
        <end position="282"/>
    </location>
</feature>
<dbReference type="EC" id="6.1.1.17" evidence="8"/>
<keyword evidence="12" id="KW-1185">Reference proteome</keyword>
<dbReference type="Pfam" id="PF00749">
    <property type="entry name" value="tRNA-synt_1c"/>
    <property type="match status" value="1"/>
</dbReference>
<dbReference type="InterPro" id="IPR000924">
    <property type="entry name" value="Glu/Gln-tRNA-synth"/>
</dbReference>
<feature type="short sequence motif" description="'HIGH' region" evidence="8">
    <location>
        <begin position="37"/>
        <end position="47"/>
    </location>
</feature>
<dbReference type="InterPro" id="IPR033910">
    <property type="entry name" value="GluRS_core"/>
</dbReference>
<feature type="domain" description="Glutamyl/glutaminyl-tRNA synthetase class Ib catalytic" evidence="9">
    <location>
        <begin position="30"/>
        <end position="347"/>
    </location>
</feature>
<dbReference type="InterPro" id="IPR045462">
    <property type="entry name" value="aa-tRNA-synth_I_cd-bd"/>
</dbReference>
<evidence type="ECO:0000313" key="12">
    <source>
        <dbReference type="Proteomes" id="UP000070617"/>
    </source>
</evidence>
<dbReference type="Pfam" id="PF19269">
    <property type="entry name" value="Anticodon_2"/>
    <property type="match status" value="1"/>
</dbReference>
<comment type="caution">
    <text evidence="11">The sequence shown here is derived from an EMBL/GenBank/DDBJ whole genome shotgun (WGS) entry which is preliminary data.</text>
</comment>
<dbReference type="CDD" id="cd00808">
    <property type="entry name" value="GluRS_core"/>
    <property type="match status" value="1"/>
</dbReference>
<proteinExistence type="inferred from homology"/>
<dbReference type="Gene3D" id="1.10.8.70">
    <property type="entry name" value="Glutamate-tRNA synthetase, class I, anticodon-binding domain 1"/>
    <property type="match status" value="1"/>
</dbReference>
<keyword evidence="2 8" id="KW-0963">Cytoplasm</keyword>
<comment type="similarity">
    <text evidence="1 8">Belongs to the class-I aminoacyl-tRNA synthetase family. Glutamate--tRNA ligase type 1 subfamily.</text>
</comment>
<dbReference type="NCBIfam" id="TIGR00464">
    <property type="entry name" value="gltX_bact"/>
    <property type="match status" value="1"/>
</dbReference>
<keyword evidence="6 8" id="KW-0648">Protein biosynthesis</keyword>
<dbReference type="PATRIC" id="fig|134605.3.peg.747"/>
<accession>A0A133NGG4</accession>
<dbReference type="GO" id="GO:0004818">
    <property type="term" value="F:glutamate-tRNA ligase activity"/>
    <property type="evidence" value="ECO:0007669"/>
    <property type="project" value="UniProtKB-UniRule"/>
</dbReference>
<keyword evidence="5 8" id="KW-0067">ATP-binding</keyword>
<comment type="catalytic activity">
    <reaction evidence="8">
        <text>tRNA(Glu) + L-glutamate + ATP = L-glutamyl-tRNA(Glu) + AMP + diphosphate</text>
        <dbReference type="Rhea" id="RHEA:23540"/>
        <dbReference type="Rhea" id="RHEA-COMP:9663"/>
        <dbReference type="Rhea" id="RHEA-COMP:9680"/>
        <dbReference type="ChEBI" id="CHEBI:29985"/>
        <dbReference type="ChEBI" id="CHEBI:30616"/>
        <dbReference type="ChEBI" id="CHEBI:33019"/>
        <dbReference type="ChEBI" id="CHEBI:78442"/>
        <dbReference type="ChEBI" id="CHEBI:78520"/>
        <dbReference type="ChEBI" id="CHEBI:456215"/>
        <dbReference type="EC" id="6.1.1.17"/>
    </reaction>
</comment>
<comment type="caution">
    <text evidence="8">Lacks conserved residue(s) required for the propagation of feature annotation.</text>
</comment>
<evidence type="ECO:0000256" key="7">
    <source>
        <dbReference type="ARBA" id="ARBA00023146"/>
    </source>
</evidence>
<evidence type="ECO:0000259" key="10">
    <source>
        <dbReference type="Pfam" id="PF19269"/>
    </source>
</evidence>
<evidence type="ECO:0000313" key="11">
    <source>
        <dbReference type="EMBL" id="KXA15353.1"/>
    </source>
</evidence>
<dbReference type="PANTHER" id="PTHR43311">
    <property type="entry name" value="GLUTAMATE--TRNA LIGASE"/>
    <property type="match status" value="1"/>
</dbReference>
<dbReference type="InterPro" id="IPR001412">
    <property type="entry name" value="aa-tRNA-synth_I_CS"/>
</dbReference>
<dbReference type="EMBL" id="LRPX01000029">
    <property type="protein sequence ID" value="KXA15353.1"/>
    <property type="molecule type" value="Genomic_DNA"/>
</dbReference>
<dbReference type="InterPro" id="IPR020751">
    <property type="entry name" value="aa-tRNA-synth_I_codon-bd_sub2"/>
</dbReference>
<evidence type="ECO:0000256" key="6">
    <source>
        <dbReference type="ARBA" id="ARBA00022917"/>
    </source>
</evidence>
<evidence type="ECO:0000256" key="3">
    <source>
        <dbReference type="ARBA" id="ARBA00022598"/>
    </source>
</evidence>
<keyword evidence="3 8" id="KW-0436">Ligase</keyword>
<evidence type="ECO:0000256" key="2">
    <source>
        <dbReference type="ARBA" id="ARBA00022490"/>
    </source>
</evidence>
<dbReference type="InterPro" id="IPR004527">
    <property type="entry name" value="Glu-tRNA-ligase_bac/mito"/>
</dbReference>
<dbReference type="InterPro" id="IPR014729">
    <property type="entry name" value="Rossmann-like_a/b/a_fold"/>
</dbReference>
<dbReference type="InterPro" id="IPR020058">
    <property type="entry name" value="Glu/Gln-tRNA-synth_Ib_cat-dom"/>
</dbReference>
<organism evidence="11 12">
    <name type="scientific">Fusobacterium equinum</name>
    <dbReference type="NCBI Taxonomy" id="134605"/>
    <lineage>
        <taxon>Bacteria</taxon>
        <taxon>Fusobacteriati</taxon>
        <taxon>Fusobacteriota</taxon>
        <taxon>Fusobacteriia</taxon>
        <taxon>Fusobacteriales</taxon>
        <taxon>Fusobacteriaceae</taxon>
        <taxon>Fusobacterium</taxon>
    </lineage>
</organism>
<reference evidence="12" key="1">
    <citation type="submission" date="2016-01" db="EMBL/GenBank/DDBJ databases">
        <authorList>
            <person name="Mitreva M."/>
            <person name="Pepin K.H."/>
            <person name="Mihindukulasuriya K.A."/>
            <person name="Fulton R."/>
            <person name="Fronick C."/>
            <person name="O'Laughlin M."/>
            <person name="Miner T."/>
            <person name="Herter B."/>
            <person name="Rosa B.A."/>
            <person name="Cordes M."/>
            <person name="Tomlinson C."/>
            <person name="Wollam A."/>
            <person name="Palsikar V.B."/>
            <person name="Mardis E.R."/>
            <person name="Wilson R.K."/>
        </authorList>
    </citation>
    <scope>NUCLEOTIDE SEQUENCE [LARGE SCALE GENOMIC DNA]</scope>
    <source>
        <strain evidence="12">CMW8396</strain>
    </source>
</reference>
<dbReference type="GO" id="GO:0006424">
    <property type="term" value="P:glutamyl-tRNA aminoacylation"/>
    <property type="evidence" value="ECO:0007669"/>
    <property type="project" value="UniProtKB-UniRule"/>
</dbReference>
<protein>
    <recommendedName>
        <fullName evidence="8">Glutamate--tRNA ligase</fullName>
        <ecNumber evidence="8">6.1.1.17</ecNumber>
    </recommendedName>
    <alternativeName>
        <fullName evidence="8">Glutamyl-tRNA synthetase</fullName>
        <shortName evidence="8">GluRS</shortName>
    </alternativeName>
</protein>
<dbReference type="GO" id="GO:0005829">
    <property type="term" value="C:cytosol"/>
    <property type="evidence" value="ECO:0007669"/>
    <property type="project" value="TreeGrafter"/>
</dbReference>
<dbReference type="PRINTS" id="PR00987">
    <property type="entry name" value="TRNASYNTHGLU"/>
</dbReference>
<comment type="function">
    <text evidence="8">Catalyzes the attachment of glutamate to tRNA(Glu) in a two-step reaction: glutamate is first activated by ATP to form Glu-AMP and then transferred to the acceptor end of tRNA(Glu).</text>
</comment>
<dbReference type="STRING" id="134605.HMPREF3206_00746"/>
<dbReference type="GO" id="GO:0000049">
    <property type="term" value="F:tRNA binding"/>
    <property type="evidence" value="ECO:0007669"/>
    <property type="project" value="InterPro"/>
</dbReference>
<comment type="subunit">
    <text evidence="8">Monomer.</text>
</comment>
<dbReference type="HAMAP" id="MF_00022">
    <property type="entry name" value="Glu_tRNA_synth_type1"/>
    <property type="match status" value="1"/>
</dbReference>
<dbReference type="Gene3D" id="3.40.50.620">
    <property type="entry name" value="HUPs"/>
    <property type="match status" value="1"/>
</dbReference>